<name>A0A6A5KL62_9PLEO</name>
<feature type="region of interest" description="Disordered" evidence="8">
    <location>
        <begin position="502"/>
        <end position="521"/>
    </location>
</feature>
<dbReference type="PRINTS" id="PR00370">
    <property type="entry name" value="FMOXYGENASE"/>
</dbReference>
<dbReference type="InterPro" id="IPR020946">
    <property type="entry name" value="Flavin_mOase-like"/>
</dbReference>
<protein>
    <submittedName>
        <fullName evidence="9">FAD/NAD(P)-binding domain-containing protein</fullName>
    </submittedName>
</protein>
<keyword evidence="10" id="KW-1185">Reference proteome</keyword>
<dbReference type="SUPFAM" id="SSF51905">
    <property type="entry name" value="FAD/NAD(P)-binding domain"/>
    <property type="match status" value="2"/>
</dbReference>
<keyword evidence="5" id="KW-0521">NADP</keyword>
<accession>A0A6A5KL62</accession>
<gene>
    <name evidence="9" type="ORF">BDW02DRAFT_494483</name>
</gene>
<dbReference type="InterPro" id="IPR000960">
    <property type="entry name" value="Flavin_mOase"/>
</dbReference>
<proteinExistence type="inferred from homology"/>
<evidence type="ECO:0000256" key="6">
    <source>
        <dbReference type="ARBA" id="ARBA00023002"/>
    </source>
</evidence>
<keyword evidence="7" id="KW-0503">Monooxygenase</keyword>
<comment type="cofactor">
    <cofactor evidence="1">
        <name>FAD</name>
        <dbReference type="ChEBI" id="CHEBI:57692"/>
    </cofactor>
</comment>
<evidence type="ECO:0000256" key="4">
    <source>
        <dbReference type="ARBA" id="ARBA00022827"/>
    </source>
</evidence>
<keyword evidence="3" id="KW-0285">Flavoprotein</keyword>
<keyword evidence="6" id="KW-0560">Oxidoreductase</keyword>
<dbReference type="Gene3D" id="3.50.50.60">
    <property type="entry name" value="FAD/NAD(P)-binding domain"/>
    <property type="match status" value="2"/>
</dbReference>
<feature type="compositionally biased region" description="Polar residues" evidence="8">
    <location>
        <begin position="83"/>
        <end position="92"/>
    </location>
</feature>
<dbReference type="InterPro" id="IPR036188">
    <property type="entry name" value="FAD/NAD-bd_sf"/>
</dbReference>
<dbReference type="EMBL" id="ML975278">
    <property type="protein sequence ID" value="KAF1836056.1"/>
    <property type="molecule type" value="Genomic_DNA"/>
</dbReference>
<dbReference type="AlphaFoldDB" id="A0A6A5KL62"/>
<dbReference type="Pfam" id="PF00743">
    <property type="entry name" value="FMO-like"/>
    <property type="match status" value="2"/>
</dbReference>
<evidence type="ECO:0000256" key="8">
    <source>
        <dbReference type="SAM" id="MobiDB-lite"/>
    </source>
</evidence>
<dbReference type="GO" id="GO:0050660">
    <property type="term" value="F:flavin adenine dinucleotide binding"/>
    <property type="evidence" value="ECO:0007669"/>
    <property type="project" value="InterPro"/>
</dbReference>
<sequence length="521" mass="58748">MASDNDRISVKARTIAIVGAGPSGAIAAKYLLAEHAFDKIVLFEQRSQPGGIWNYTANQTNENLFSIPQTNPHKGSQEPAWQPNHSDTNNTNAANKTPSFLSPMYANLETNIPRSLMRFQDLNWPPESQLFPTHKTVLQYITQYSAAIQPLVHYHTQVTRIEPSNTSPTGPWTLTTKNLLTSCTQTQKYDAVIVANGHFTVPYVPALPGIQAWNQHHPGRISHSKYFRRAEDYAAKKVLVVGNSASGADVSLQISRVCERPLLWSSRSENMFSATHGSATSAAALRRPVPRIERFVPETRGVVFADGRQEDGIDAVVFCTGYFYSLPFLRDVAPPLVTTGERVNHTYKHVFYAPRPSLSFLALNQKVIPFPLAEAQAAVLARVYSGRLTLPSLDEMEAWETEVERESGAGREFHVLTFPKDGMYINKMSAWAFSAEKKDGLDQEGDGKRPPVWSEWEFWCRERFPKIRQAFGELGEKRCEIRDVEELGFDFEAFRRGREIQDRQKEVEGEEKNKVKDDKDI</sequence>
<reference evidence="9" key="1">
    <citation type="submission" date="2020-01" db="EMBL/GenBank/DDBJ databases">
        <authorList>
            <consortium name="DOE Joint Genome Institute"/>
            <person name="Haridas S."/>
            <person name="Albert R."/>
            <person name="Binder M."/>
            <person name="Bloem J."/>
            <person name="Labutti K."/>
            <person name="Salamov A."/>
            <person name="Andreopoulos B."/>
            <person name="Baker S.E."/>
            <person name="Barry K."/>
            <person name="Bills G."/>
            <person name="Bluhm B.H."/>
            <person name="Cannon C."/>
            <person name="Castanera R."/>
            <person name="Culley D.E."/>
            <person name="Daum C."/>
            <person name="Ezra D."/>
            <person name="Gonzalez J.B."/>
            <person name="Henrissat B."/>
            <person name="Kuo A."/>
            <person name="Liang C."/>
            <person name="Lipzen A."/>
            <person name="Lutzoni F."/>
            <person name="Magnuson J."/>
            <person name="Mondo S."/>
            <person name="Nolan M."/>
            <person name="Ohm R."/>
            <person name="Pangilinan J."/>
            <person name="Park H.-J."/>
            <person name="Ramirez L."/>
            <person name="Alfaro M."/>
            <person name="Sun H."/>
            <person name="Tritt A."/>
            <person name="Yoshinaga Y."/>
            <person name="Zwiers L.-H."/>
            <person name="Turgeon B.G."/>
            <person name="Goodwin S.B."/>
            <person name="Spatafora J.W."/>
            <person name="Crous P.W."/>
            <person name="Grigoriev I.V."/>
        </authorList>
    </citation>
    <scope>NUCLEOTIDE SEQUENCE</scope>
    <source>
        <strain evidence="9">P77</strain>
    </source>
</reference>
<evidence type="ECO:0000256" key="7">
    <source>
        <dbReference type="ARBA" id="ARBA00023033"/>
    </source>
</evidence>
<evidence type="ECO:0000256" key="2">
    <source>
        <dbReference type="ARBA" id="ARBA00009183"/>
    </source>
</evidence>
<evidence type="ECO:0000256" key="1">
    <source>
        <dbReference type="ARBA" id="ARBA00001974"/>
    </source>
</evidence>
<dbReference type="FunFam" id="3.50.50.60:FF:000138">
    <property type="entry name" value="Flavin-containing monooxygenase"/>
    <property type="match status" value="1"/>
</dbReference>
<evidence type="ECO:0000313" key="9">
    <source>
        <dbReference type="EMBL" id="KAF1836056.1"/>
    </source>
</evidence>
<dbReference type="PANTHER" id="PTHR23023">
    <property type="entry name" value="DIMETHYLANILINE MONOOXYGENASE"/>
    <property type="match status" value="1"/>
</dbReference>
<comment type="similarity">
    <text evidence="2">Belongs to the FMO family.</text>
</comment>
<dbReference type="GO" id="GO:0004499">
    <property type="term" value="F:N,N-dimethylaniline monooxygenase activity"/>
    <property type="evidence" value="ECO:0007669"/>
    <property type="project" value="InterPro"/>
</dbReference>
<dbReference type="GO" id="GO:0050661">
    <property type="term" value="F:NADP binding"/>
    <property type="evidence" value="ECO:0007669"/>
    <property type="project" value="InterPro"/>
</dbReference>
<keyword evidence="4" id="KW-0274">FAD</keyword>
<dbReference type="Pfam" id="PF13450">
    <property type="entry name" value="NAD_binding_8"/>
    <property type="match status" value="1"/>
</dbReference>
<evidence type="ECO:0000313" key="10">
    <source>
        <dbReference type="Proteomes" id="UP000800040"/>
    </source>
</evidence>
<organism evidence="9 10">
    <name type="scientific">Decorospora gaudefroyi</name>
    <dbReference type="NCBI Taxonomy" id="184978"/>
    <lineage>
        <taxon>Eukaryota</taxon>
        <taxon>Fungi</taxon>
        <taxon>Dikarya</taxon>
        <taxon>Ascomycota</taxon>
        <taxon>Pezizomycotina</taxon>
        <taxon>Dothideomycetes</taxon>
        <taxon>Pleosporomycetidae</taxon>
        <taxon>Pleosporales</taxon>
        <taxon>Pleosporineae</taxon>
        <taxon>Pleosporaceae</taxon>
        <taxon>Decorospora</taxon>
    </lineage>
</organism>
<evidence type="ECO:0000256" key="5">
    <source>
        <dbReference type="ARBA" id="ARBA00022857"/>
    </source>
</evidence>
<dbReference type="Proteomes" id="UP000800040">
    <property type="component" value="Unassembled WGS sequence"/>
</dbReference>
<evidence type="ECO:0000256" key="3">
    <source>
        <dbReference type="ARBA" id="ARBA00022630"/>
    </source>
</evidence>
<feature type="region of interest" description="Disordered" evidence="8">
    <location>
        <begin position="67"/>
        <end position="92"/>
    </location>
</feature>
<dbReference type="InterPro" id="IPR050346">
    <property type="entry name" value="FMO-like"/>
</dbReference>
<dbReference type="OrthoDB" id="66881at2759"/>